<dbReference type="EnsemblMetazoa" id="BGLB038912-RA">
    <property type="protein sequence ID" value="BGLB038912-PA"/>
    <property type="gene ID" value="BGLB038912"/>
</dbReference>
<dbReference type="OrthoDB" id="411019at2759"/>
<keyword evidence="1" id="KW-0808">Transferase</keyword>
<keyword evidence="1" id="KW-0520">NAD</keyword>
<dbReference type="GO" id="GO:0003950">
    <property type="term" value="F:NAD+ poly-ADP-ribosyltransferase activity"/>
    <property type="evidence" value="ECO:0007669"/>
    <property type="project" value="UniProtKB-UniRule"/>
</dbReference>
<dbReference type="EC" id="2.4.2.-" evidence="1"/>
<dbReference type="Gene3D" id="3.90.228.10">
    <property type="match status" value="1"/>
</dbReference>
<dbReference type="PANTHER" id="PTHR45740">
    <property type="entry name" value="POLY [ADP-RIBOSE] POLYMERASE"/>
    <property type="match status" value="1"/>
</dbReference>
<dbReference type="Proteomes" id="UP000076420">
    <property type="component" value="Unassembled WGS sequence"/>
</dbReference>
<proteinExistence type="predicted"/>
<dbReference type="VEuPathDB" id="VectorBase:BGLAX_028374"/>
<dbReference type="KEGG" id="bgt:106055245"/>
<dbReference type="Pfam" id="PF00644">
    <property type="entry name" value="PARP"/>
    <property type="match status" value="1"/>
</dbReference>
<accession>A0A2C9M5V7</accession>
<keyword evidence="1" id="KW-0328">Glycosyltransferase</keyword>
<dbReference type="InterPro" id="IPR051712">
    <property type="entry name" value="ARTD-AVP"/>
</dbReference>
<dbReference type="GO" id="GO:0005634">
    <property type="term" value="C:nucleus"/>
    <property type="evidence" value="ECO:0007669"/>
    <property type="project" value="TreeGrafter"/>
</dbReference>
<protein>
    <recommendedName>
        <fullName evidence="1">Poly [ADP-ribose] polymerase</fullName>
        <shortName evidence="1">PARP</shortName>
        <ecNumber evidence="1">2.4.2.-</ecNumber>
    </recommendedName>
</protein>
<evidence type="ECO:0000256" key="1">
    <source>
        <dbReference type="RuleBase" id="RU362114"/>
    </source>
</evidence>
<dbReference type="SUPFAM" id="SSF56399">
    <property type="entry name" value="ADP-ribosylation"/>
    <property type="match status" value="1"/>
</dbReference>
<evidence type="ECO:0000259" key="2">
    <source>
        <dbReference type="PROSITE" id="PS51059"/>
    </source>
</evidence>
<dbReference type="VEuPathDB" id="VectorBase:BGLB038912"/>
<dbReference type="GO" id="GO:1990404">
    <property type="term" value="F:NAD+-protein mono-ADP-ribosyltransferase activity"/>
    <property type="evidence" value="ECO:0007669"/>
    <property type="project" value="TreeGrafter"/>
</dbReference>
<dbReference type="RefSeq" id="XP_013066887.2">
    <property type="nucleotide sequence ID" value="XM_013211433.2"/>
</dbReference>
<evidence type="ECO:0000313" key="3">
    <source>
        <dbReference type="EnsemblMetazoa" id="BGLB038912-PA"/>
    </source>
</evidence>
<organism evidence="3 4">
    <name type="scientific">Biomphalaria glabrata</name>
    <name type="common">Bloodfluke planorb</name>
    <name type="synonym">Freshwater snail</name>
    <dbReference type="NCBI Taxonomy" id="6526"/>
    <lineage>
        <taxon>Eukaryota</taxon>
        <taxon>Metazoa</taxon>
        <taxon>Spiralia</taxon>
        <taxon>Lophotrochozoa</taxon>
        <taxon>Mollusca</taxon>
        <taxon>Gastropoda</taxon>
        <taxon>Heterobranchia</taxon>
        <taxon>Euthyneura</taxon>
        <taxon>Panpulmonata</taxon>
        <taxon>Hygrophila</taxon>
        <taxon>Lymnaeoidea</taxon>
        <taxon>Planorbidae</taxon>
        <taxon>Biomphalaria</taxon>
    </lineage>
</organism>
<dbReference type="PANTHER" id="PTHR45740:SF2">
    <property type="entry name" value="POLY [ADP-RIBOSE] POLYMERASE"/>
    <property type="match status" value="1"/>
</dbReference>
<evidence type="ECO:0000313" key="4">
    <source>
        <dbReference type="Proteomes" id="UP000076420"/>
    </source>
</evidence>
<dbReference type="AlphaFoldDB" id="A0A2C9M5V7"/>
<gene>
    <name evidence="3" type="primary">106055245</name>
</gene>
<sequence>MEHLKTFLIISSITIFIDNKFIESAPTTPPARGTVDFIKYAYNLNSSQPAYWTSPEDLVNFTIVDVDDATEDAIRNLVSGTWDKDLVGKGDDGRNLNQTAITVLNVKRIENPSLFSKYNAKRKEILLSRFSGVAPDVASLAGSRGGISTTQLLSQAMKDAVYAEVNEHYFFHGTKVQYVNSLALSGFIMSYAGLGQFGRGIYGAERSTKSDQYTDATGDVQNMLLVRMTLGNVYLVNDTEKRLAIRNASLPPDVDNNGQPANYNSVMSDFRDDVLGVFREFIIYNETQFYPEYIIEYKRMSGTNGGSSSSTVMFSLFSFIVPLVVLNLL</sequence>
<name>A0A2C9M5V7_BIOGL</name>
<dbReference type="InterPro" id="IPR012317">
    <property type="entry name" value="Poly(ADP-ribose)pol_cat_dom"/>
</dbReference>
<reference evidence="3" key="1">
    <citation type="submission" date="2020-05" db="UniProtKB">
        <authorList>
            <consortium name="EnsemblMetazoa"/>
        </authorList>
    </citation>
    <scope>IDENTIFICATION</scope>
    <source>
        <strain evidence="3">BB02</strain>
    </source>
</reference>
<dbReference type="PROSITE" id="PS51059">
    <property type="entry name" value="PARP_CATALYTIC"/>
    <property type="match status" value="1"/>
</dbReference>
<dbReference type="STRING" id="6526.A0A2C9M5V7"/>
<feature type="domain" description="PARP catalytic" evidence="2">
    <location>
        <begin position="65"/>
        <end position="306"/>
    </location>
</feature>